<accession>A0A133ZUJ1</accession>
<comment type="caution">
    <text evidence="13">The sequence shown here is derived from an EMBL/GenBank/DDBJ whole genome shotgun (WGS) entry which is preliminary data.</text>
</comment>
<dbReference type="PROSITE" id="PS00758">
    <property type="entry name" value="ARGE_DAPE_CPG2_1"/>
    <property type="match status" value="1"/>
</dbReference>
<evidence type="ECO:0000259" key="12">
    <source>
        <dbReference type="Pfam" id="PF07687"/>
    </source>
</evidence>
<dbReference type="GO" id="GO:0045148">
    <property type="term" value="F:tripeptide aminopeptidase activity"/>
    <property type="evidence" value="ECO:0007669"/>
    <property type="project" value="UniProtKB-UniRule"/>
</dbReference>
<dbReference type="CDD" id="cd03892">
    <property type="entry name" value="M20_peptT"/>
    <property type="match status" value="1"/>
</dbReference>
<name>A0A133ZUJ1_9BACL</name>
<dbReference type="OrthoDB" id="9804934at2"/>
<dbReference type="NCBIfam" id="NF009920">
    <property type="entry name" value="PRK13381.1"/>
    <property type="match status" value="1"/>
</dbReference>
<evidence type="ECO:0000256" key="6">
    <source>
        <dbReference type="ARBA" id="ARBA00022801"/>
    </source>
</evidence>
<dbReference type="GO" id="GO:0043171">
    <property type="term" value="P:peptide catabolic process"/>
    <property type="evidence" value="ECO:0007669"/>
    <property type="project" value="UniProtKB-UniRule"/>
</dbReference>
<dbReference type="PANTHER" id="PTHR42994:SF1">
    <property type="entry name" value="PEPTIDASE T"/>
    <property type="match status" value="1"/>
</dbReference>
<comment type="catalytic activity">
    <reaction evidence="1 9">
        <text>Release of the N-terminal residue from a tripeptide.</text>
        <dbReference type="EC" id="3.4.11.4"/>
    </reaction>
</comment>
<evidence type="ECO:0000256" key="1">
    <source>
        <dbReference type="ARBA" id="ARBA00000870"/>
    </source>
</evidence>
<evidence type="ECO:0000256" key="10">
    <source>
        <dbReference type="PIRSR" id="PIRSR037215-1"/>
    </source>
</evidence>
<dbReference type="PIRSF" id="PIRSF037215">
    <property type="entry name" value="Peptidase_M20B"/>
    <property type="match status" value="1"/>
</dbReference>
<feature type="binding site" evidence="9 11">
    <location>
        <position position="143"/>
    </location>
    <ligand>
        <name>Zn(2+)</name>
        <dbReference type="ChEBI" id="CHEBI:29105"/>
        <label>1</label>
    </ligand>
</feature>
<evidence type="ECO:0000256" key="9">
    <source>
        <dbReference type="HAMAP-Rule" id="MF_00550"/>
    </source>
</evidence>
<dbReference type="PATRIC" id="fig|1379.3.peg.1245"/>
<comment type="cofactor">
    <cofactor evidence="9 11">
        <name>Zn(2+)</name>
        <dbReference type="ChEBI" id="CHEBI:29105"/>
    </cofactor>
    <text evidence="9 11">Binds 2 Zn(2+) ions per subunit.</text>
</comment>
<evidence type="ECO:0000313" key="13">
    <source>
        <dbReference type="EMBL" id="KXB59110.1"/>
    </source>
</evidence>
<dbReference type="GO" id="GO:0008270">
    <property type="term" value="F:zinc ion binding"/>
    <property type="evidence" value="ECO:0007669"/>
    <property type="project" value="UniProtKB-UniRule"/>
</dbReference>
<keyword evidence="8 9" id="KW-0482">Metalloprotease</keyword>
<dbReference type="AlphaFoldDB" id="A0A133ZUJ1"/>
<dbReference type="PROSITE" id="PS00759">
    <property type="entry name" value="ARGE_DAPE_CPG2_2"/>
    <property type="match status" value="1"/>
</dbReference>
<dbReference type="GO" id="GO:0005829">
    <property type="term" value="C:cytosol"/>
    <property type="evidence" value="ECO:0007669"/>
    <property type="project" value="TreeGrafter"/>
</dbReference>
<dbReference type="Pfam" id="PF01546">
    <property type="entry name" value="Peptidase_M20"/>
    <property type="match status" value="1"/>
</dbReference>
<comment type="subcellular location">
    <subcellularLocation>
        <location evidence="9">Cytoplasm</location>
    </subcellularLocation>
</comment>
<comment type="similarity">
    <text evidence="2 9">Belongs to the peptidase M20B family.</text>
</comment>
<keyword evidence="9" id="KW-0963">Cytoplasm</keyword>
<evidence type="ECO:0000256" key="2">
    <source>
        <dbReference type="ARBA" id="ARBA00009692"/>
    </source>
</evidence>
<evidence type="ECO:0000256" key="11">
    <source>
        <dbReference type="PIRSR" id="PIRSR037215-2"/>
    </source>
</evidence>
<reference evidence="14" key="1">
    <citation type="submission" date="2016-01" db="EMBL/GenBank/DDBJ databases">
        <authorList>
            <person name="Mitreva M."/>
            <person name="Pepin K.H."/>
            <person name="Mihindukulasuriya K.A."/>
            <person name="Fulton R."/>
            <person name="Fronick C."/>
            <person name="O'Laughlin M."/>
            <person name="Miner T."/>
            <person name="Herter B."/>
            <person name="Rosa B.A."/>
            <person name="Cordes M."/>
            <person name="Tomlinson C."/>
            <person name="Wollam A."/>
            <person name="Palsikar V.B."/>
            <person name="Mardis E.R."/>
            <person name="Wilson R.K."/>
        </authorList>
    </citation>
    <scope>NUCLEOTIDE SEQUENCE [LARGE SCALE GENOMIC DNA]</scope>
    <source>
        <strain evidence="14">DNF01167</strain>
    </source>
</reference>
<dbReference type="GO" id="GO:0006508">
    <property type="term" value="P:proteolysis"/>
    <property type="evidence" value="ECO:0007669"/>
    <property type="project" value="UniProtKB-UniRule"/>
</dbReference>
<dbReference type="Gene3D" id="3.30.70.360">
    <property type="match status" value="1"/>
</dbReference>
<dbReference type="InterPro" id="IPR001261">
    <property type="entry name" value="ArgE/DapE_CS"/>
</dbReference>
<organism evidence="13 14">
    <name type="scientific">Gemella haemolysans</name>
    <dbReference type="NCBI Taxonomy" id="1379"/>
    <lineage>
        <taxon>Bacteria</taxon>
        <taxon>Bacillati</taxon>
        <taxon>Bacillota</taxon>
        <taxon>Bacilli</taxon>
        <taxon>Bacillales</taxon>
        <taxon>Gemellaceae</taxon>
        <taxon>Gemella</taxon>
    </lineage>
</organism>
<evidence type="ECO:0000313" key="14">
    <source>
        <dbReference type="Proteomes" id="UP000070355"/>
    </source>
</evidence>
<gene>
    <name evidence="9" type="primary">pepT</name>
    <name evidence="13" type="ORF">HMPREF3186_01265</name>
</gene>
<keyword evidence="6 9" id="KW-0378">Hydrolase</keyword>
<proteinExistence type="inferred from homology"/>
<evidence type="ECO:0000256" key="7">
    <source>
        <dbReference type="ARBA" id="ARBA00022833"/>
    </source>
</evidence>
<evidence type="ECO:0000256" key="8">
    <source>
        <dbReference type="ARBA" id="ARBA00023049"/>
    </source>
</evidence>
<keyword evidence="3 9" id="KW-0031">Aminopeptidase</keyword>
<feature type="active site" description="Proton acceptor" evidence="9 10">
    <location>
        <position position="177"/>
    </location>
</feature>
<feature type="binding site" evidence="9 11">
    <location>
        <position position="200"/>
    </location>
    <ligand>
        <name>Zn(2+)</name>
        <dbReference type="ChEBI" id="CHEBI:29105"/>
        <label>1</label>
    </ligand>
</feature>
<dbReference type="PANTHER" id="PTHR42994">
    <property type="entry name" value="PEPTIDASE T"/>
    <property type="match status" value="1"/>
</dbReference>
<feature type="binding site" evidence="9 11">
    <location>
        <position position="81"/>
    </location>
    <ligand>
        <name>Zn(2+)</name>
        <dbReference type="ChEBI" id="CHEBI:29105"/>
        <label>1</label>
    </ligand>
</feature>
<dbReference type="Proteomes" id="UP000070355">
    <property type="component" value="Unassembled WGS sequence"/>
</dbReference>
<dbReference type="EC" id="3.4.11.4" evidence="9"/>
<dbReference type="SUPFAM" id="SSF53187">
    <property type="entry name" value="Zn-dependent exopeptidases"/>
    <property type="match status" value="1"/>
</dbReference>
<dbReference type="NCBIfam" id="NF003976">
    <property type="entry name" value="PRK05469.1"/>
    <property type="match status" value="1"/>
</dbReference>
<dbReference type="STRING" id="1379.HMPREF3186_01265"/>
<feature type="active site" evidence="9 10">
    <location>
        <position position="83"/>
    </location>
</feature>
<evidence type="ECO:0000256" key="5">
    <source>
        <dbReference type="ARBA" id="ARBA00022723"/>
    </source>
</evidence>
<dbReference type="SUPFAM" id="SSF55031">
    <property type="entry name" value="Bacterial exopeptidase dimerisation domain"/>
    <property type="match status" value="1"/>
</dbReference>
<keyword evidence="5 9" id="KW-0479">Metal-binding</keyword>
<sequence>MKYETMLERFLGYVKFKSRSDAASTTIPSTPEQKDFLRMLKGQLEELNLSDIELNEENWFLTATLPANTDKPYDKIGFISHVDTADFNVEGINPQVIENYDGEDIVLNKELNVVMSKAEFPNLSNYKGLTLITTDGTTLLGADDKAGITEIVEAIKYLSEHPEIEHGDIRIAFGPDEEIGRGADYFDAKGFATDYAFTMDGGVLGELEYESFNAAQITYKITGVSVHPGTAKGKMKNANTIAAELASLFPEKEVPEHTEGYEGFYLLHNMQARIEEAEMVYIIRDHDKEKFEARKKFVEEVAVKINEKYGNVVEYDLFDQYYNMGDVIKKDKRCVDVAEQAIKNVGVTPIIIPIRGGTDGSKISYMGIPTPNIFVGGENFHGQYEFSCLEHMEKAADTIVEIAKLAKK</sequence>
<dbReference type="GO" id="GO:0008237">
    <property type="term" value="F:metallopeptidase activity"/>
    <property type="evidence" value="ECO:0007669"/>
    <property type="project" value="UniProtKB-KW"/>
</dbReference>
<dbReference type="Pfam" id="PF07687">
    <property type="entry name" value="M20_dimer"/>
    <property type="match status" value="1"/>
</dbReference>
<evidence type="ECO:0000256" key="4">
    <source>
        <dbReference type="ARBA" id="ARBA00022670"/>
    </source>
</evidence>
<feature type="binding site" evidence="9 11">
    <location>
        <position position="381"/>
    </location>
    <ligand>
        <name>Zn(2+)</name>
        <dbReference type="ChEBI" id="CHEBI:29105"/>
        <label>2</label>
    </ligand>
</feature>
<comment type="function">
    <text evidence="9">Cleaves the N-terminal amino acid of tripeptides.</text>
</comment>
<feature type="binding site" evidence="9 11">
    <location>
        <position position="143"/>
    </location>
    <ligand>
        <name>Zn(2+)</name>
        <dbReference type="ChEBI" id="CHEBI:29105"/>
        <label>2</label>
    </ligand>
</feature>
<dbReference type="NCBIfam" id="TIGR01882">
    <property type="entry name" value="peptidase-T"/>
    <property type="match status" value="1"/>
</dbReference>
<dbReference type="EMBL" id="LSDC01000079">
    <property type="protein sequence ID" value="KXB59110.1"/>
    <property type="molecule type" value="Genomic_DNA"/>
</dbReference>
<evidence type="ECO:0000256" key="3">
    <source>
        <dbReference type="ARBA" id="ARBA00022438"/>
    </source>
</evidence>
<keyword evidence="7 9" id="KW-0862">Zinc</keyword>
<dbReference type="InterPro" id="IPR036264">
    <property type="entry name" value="Bact_exopeptidase_dim_dom"/>
</dbReference>
<dbReference type="RefSeq" id="WP_060914387.1">
    <property type="nucleotide sequence ID" value="NZ_KQ959968.1"/>
</dbReference>
<keyword evidence="4 9" id="KW-0645">Protease</keyword>
<dbReference type="InterPro" id="IPR010161">
    <property type="entry name" value="Peptidase_M20B"/>
</dbReference>
<dbReference type="HAMAP" id="MF_00550">
    <property type="entry name" value="Aminopeptidase_M20"/>
    <property type="match status" value="1"/>
</dbReference>
<feature type="domain" description="Peptidase M20 dimerisation" evidence="12">
    <location>
        <begin position="209"/>
        <end position="310"/>
    </location>
</feature>
<dbReference type="InterPro" id="IPR011650">
    <property type="entry name" value="Peptidase_M20_dimer"/>
</dbReference>
<feature type="binding site" evidence="9 11">
    <location>
        <position position="178"/>
    </location>
    <ligand>
        <name>Zn(2+)</name>
        <dbReference type="ChEBI" id="CHEBI:29105"/>
        <label>2</label>
    </ligand>
</feature>
<dbReference type="InterPro" id="IPR002933">
    <property type="entry name" value="Peptidase_M20"/>
</dbReference>
<dbReference type="Gene3D" id="3.40.630.10">
    <property type="entry name" value="Zn peptidases"/>
    <property type="match status" value="1"/>
</dbReference>
<protein>
    <recommendedName>
        <fullName evidence="9">Peptidase T</fullName>
        <ecNumber evidence="9">3.4.11.4</ecNumber>
    </recommendedName>
    <alternativeName>
        <fullName evidence="9">Aminotripeptidase</fullName>
        <shortName evidence="9">Tripeptidase</shortName>
    </alternativeName>
    <alternativeName>
        <fullName evidence="9">Tripeptide aminopeptidase</fullName>
    </alternativeName>
</protein>